<evidence type="ECO:0000256" key="3">
    <source>
        <dbReference type="ARBA" id="ARBA00022692"/>
    </source>
</evidence>
<feature type="transmembrane region" description="Helical" evidence="6">
    <location>
        <begin position="68"/>
        <end position="85"/>
    </location>
</feature>
<keyword evidence="3 6" id="KW-0812">Transmembrane</keyword>
<dbReference type="OrthoDB" id="581870at2"/>
<sequence length="230" mass="24248">MLMLLASAFILGLIFNAAPGAVFAETVRQGVRGGFRPALDVQLGSLVGDALWAILGLLGIGLLLQIDWLRWPVGIAGALYLLWLARDSWKSASQEFAVTAQAPVSRRSALRSGVLLSLTNPQNIAYWAAMGSALGAVGISEPSASDYALFFAGFMLSSVLWCFVCAAIVDRLFRKAGLHWAKATYKLCAIAFLLLALGSVRDLFSPASSAATAPATVIEGPLDCAPAQTC</sequence>
<dbReference type="Proteomes" id="UP000265745">
    <property type="component" value="Unassembled WGS sequence"/>
</dbReference>
<accession>A0A396RX91</accession>
<feature type="transmembrane region" description="Helical" evidence="6">
    <location>
        <begin position="43"/>
        <end position="63"/>
    </location>
</feature>
<reference evidence="7 8" key="1">
    <citation type="submission" date="2018-06" db="EMBL/GenBank/DDBJ databases">
        <title>Pseudomonas jilinensis sp. nov., isolated from the production water of Jilin Oilfield in China.</title>
        <authorList>
            <person name="Wang J."/>
        </authorList>
    </citation>
    <scope>NUCLEOTIDE SEQUENCE [LARGE SCALE GENOMIC DNA]</scope>
    <source>
        <strain evidence="7 8">JS15-10A1</strain>
    </source>
</reference>
<feature type="transmembrane region" description="Helical" evidence="6">
    <location>
        <begin position="147"/>
        <end position="173"/>
    </location>
</feature>
<protein>
    <submittedName>
        <fullName evidence="7">Chemotaxis protein</fullName>
    </submittedName>
</protein>
<evidence type="ECO:0000256" key="6">
    <source>
        <dbReference type="SAM" id="Phobius"/>
    </source>
</evidence>
<dbReference type="InterPro" id="IPR001123">
    <property type="entry name" value="LeuE-type"/>
</dbReference>
<keyword evidence="8" id="KW-1185">Reference proteome</keyword>
<feature type="transmembrane region" description="Helical" evidence="6">
    <location>
        <begin position="185"/>
        <end position="204"/>
    </location>
</feature>
<gene>
    <name evidence="7" type="ORF">C2846_12535</name>
</gene>
<dbReference type="RefSeq" id="WP_119701579.1">
    <property type="nucleotide sequence ID" value="NZ_QJSA01000010.1"/>
</dbReference>
<comment type="subcellular location">
    <subcellularLocation>
        <location evidence="1">Cell membrane</location>
        <topology evidence="1">Multi-pass membrane protein</topology>
    </subcellularLocation>
</comment>
<keyword evidence="4 6" id="KW-1133">Transmembrane helix</keyword>
<keyword evidence="5 6" id="KW-0472">Membrane</keyword>
<evidence type="ECO:0000256" key="5">
    <source>
        <dbReference type="ARBA" id="ARBA00023136"/>
    </source>
</evidence>
<dbReference type="Pfam" id="PF01810">
    <property type="entry name" value="LysE"/>
    <property type="match status" value="1"/>
</dbReference>
<dbReference type="PANTHER" id="PTHR30086">
    <property type="entry name" value="ARGININE EXPORTER PROTEIN ARGO"/>
    <property type="match status" value="1"/>
</dbReference>
<keyword evidence="2" id="KW-1003">Cell membrane</keyword>
<comment type="caution">
    <text evidence="7">The sequence shown here is derived from an EMBL/GenBank/DDBJ whole genome shotgun (WGS) entry which is preliminary data.</text>
</comment>
<evidence type="ECO:0000256" key="4">
    <source>
        <dbReference type="ARBA" id="ARBA00022989"/>
    </source>
</evidence>
<dbReference type="GO" id="GO:0015171">
    <property type="term" value="F:amino acid transmembrane transporter activity"/>
    <property type="evidence" value="ECO:0007669"/>
    <property type="project" value="TreeGrafter"/>
</dbReference>
<dbReference type="PANTHER" id="PTHR30086:SF20">
    <property type="entry name" value="ARGININE EXPORTER PROTEIN ARGO-RELATED"/>
    <property type="match status" value="1"/>
</dbReference>
<dbReference type="AlphaFoldDB" id="A0A396RX91"/>
<evidence type="ECO:0000256" key="2">
    <source>
        <dbReference type="ARBA" id="ARBA00022475"/>
    </source>
</evidence>
<evidence type="ECO:0000313" key="8">
    <source>
        <dbReference type="Proteomes" id="UP000265745"/>
    </source>
</evidence>
<evidence type="ECO:0000256" key="1">
    <source>
        <dbReference type="ARBA" id="ARBA00004651"/>
    </source>
</evidence>
<proteinExistence type="predicted"/>
<evidence type="ECO:0000313" key="7">
    <source>
        <dbReference type="EMBL" id="RHW20826.1"/>
    </source>
</evidence>
<dbReference type="EMBL" id="QJSA01000010">
    <property type="protein sequence ID" value="RHW20826.1"/>
    <property type="molecule type" value="Genomic_DNA"/>
</dbReference>
<dbReference type="GO" id="GO:0005886">
    <property type="term" value="C:plasma membrane"/>
    <property type="evidence" value="ECO:0007669"/>
    <property type="project" value="UniProtKB-SubCell"/>
</dbReference>
<name>A0A396RX91_9PSED</name>
<organism evidence="7 8">
    <name type="scientific">Pseudomonas jilinensis</name>
    <dbReference type="NCBI Taxonomy" id="2078689"/>
    <lineage>
        <taxon>Bacteria</taxon>
        <taxon>Pseudomonadati</taxon>
        <taxon>Pseudomonadota</taxon>
        <taxon>Gammaproteobacteria</taxon>
        <taxon>Pseudomonadales</taxon>
        <taxon>Pseudomonadaceae</taxon>
        <taxon>Pseudomonas</taxon>
    </lineage>
</organism>